<dbReference type="EnsemblBacteria" id="ABA47568">
    <property type="protein sequence ID" value="ABA47568"/>
    <property type="gene ID" value="BURPS1710b_2808"/>
</dbReference>
<feature type="region of interest" description="Disordered" evidence="1">
    <location>
        <begin position="345"/>
        <end position="374"/>
    </location>
</feature>
<feature type="compositionally biased region" description="Basic and acidic residues" evidence="1">
    <location>
        <begin position="636"/>
        <end position="659"/>
    </location>
</feature>
<gene>
    <name evidence="2" type="ordered locus">BURPS1710b_2808</name>
</gene>
<feature type="compositionally biased region" description="Basic and acidic residues" evidence="1">
    <location>
        <begin position="466"/>
        <end position="480"/>
    </location>
</feature>
<feature type="region of interest" description="Disordered" evidence="1">
    <location>
        <begin position="433"/>
        <end position="512"/>
    </location>
</feature>
<dbReference type="Proteomes" id="UP000002700">
    <property type="component" value="Chromosome I"/>
</dbReference>
<dbReference type="AlphaFoldDB" id="Q3JQG1"/>
<feature type="compositionally biased region" description="Basic and acidic residues" evidence="1">
    <location>
        <begin position="361"/>
        <end position="374"/>
    </location>
</feature>
<reference evidence="2 3" key="1">
    <citation type="submission" date="2005-09" db="EMBL/GenBank/DDBJ databases">
        <authorList>
            <person name="Woods D.E."/>
            <person name="Nierman W.C."/>
        </authorList>
    </citation>
    <scope>NUCLEOTIDE SEQUENCE [LARGE SCALE GENOMIC DNA]</scope>
    <source>
        <strain evidence="2 3">1710b</strain>
    </source>
</reference>
<feature type="compositionally biased region" description="Basic residues" evidence="1">
    <location>
        <begin position="399"/>
        <end position="408"/>
    </location>
</feature>
<dbReference type="KEGG" id="bpm:BURPS1710b_2808"/>
<evidence type="ECO:0000313" key="3">
    <source>
        <dbReference type="Proteomes" id="UP000002700"/>
    </source>
</evidence>
<feature type="compositionally biased region" description="Basic residues" evidence="1">
    <location>
        <begin position="450"/>
        <end position="463"/>
    </location>
</feature>
<evidence type="ECO:0000256" key="1">
    <source>
        <dbReference type="SAM" id="MobiDB-lite"/>
    </source>
</evidence>
<feature type="compositionally biased region" description="Basic and acidic residues" evidence="1">
    <location>
        <begin position="690"/>
        <end position="703"/>
    </location>
</feature>
<feature type="region of interest" description="Disordered" evidence="1">
    <location>
        <begin position="636"/>
        <end position="713"/>
    </location>
</feature>
<dbReference type="EMBL" id="CP000124">
    <property type="protein sequence ID" value="ABA47568.1"/>
    <property type="molecule type" value="Genomic_DNA"/>
</dbReference>
<feature type="compositionally biased region" description="Basic and acidic residues" evidence="1">
    <location>
        <begin position="601"/>
        <end position="616"/>
    </location>
</feature>
<feature type="region of interest" description="Disordered" evidence="1">
    <location>
        <begin position="399"/>
        <end position="418"/>
    </location>
</feature>
<protein>
    <submittedName>
        <fullName evidence="2">Uncharacterized protein</fullName>
    </submittedName>
</protein>
<feature type="compositionally biased region" description="Basic residues" evidence="1">
    <location>
        <begin position="580"/>
        <end position="600"/>
    </location>
</feature>
<dbReference type="GO" id="GO:0008998">
    <property type="term" value="F:ribonucleoside-triphosphate reductase (thioredoxin) activity"/>
    <property type="evidence" value="ECO:0007669"/>
    <property type="project" value="InterPro"/>
</dbReference>
<feature type="compositionally biased region" description="Basic and acidic residues" evidence="1">
    <location>
        <begin position="278"/>
        <end position="316"/>
    </location>
</feature>
<dbReference type="InterPro" id="IPR012833">
    <property type="entry name" value="NrdD"/>
</dbReference>
<proteinExistence type="predicted"/>
<feature type="region of interest" description="Disordered" evidence="1">
    <location>
        <begin position="736"/>
        <end position="759"/>
    </location>
</feature>
<accession>Q3JQG1</accession>
<dbReference type="GO" id="GO:0006260">
    <property type="term" value="P:DNA replication"/>
    <property type="evidence" value="ECO:0007669"/>
    <property type="project" value="InterPro"/>
</dbReference>
<name>Q3JQG1_BURP1</name>
<dbReference type="HOGENOM" id="CLU_322030_0_0_4"/>
<sequence>MACRRGRRLDGRAARLCRALCRASDVAGAQRARLGRALRRIARCRGSAARIASAACALVIRGGRQPPIRSRSAELQSKDARPARRLCAPHRGARNALTPRTAWLGPTGRALIAFRREARRRCDRRSFNTASPVAGDGRHTIAPRCDARGPRAVAIVAPSPASRRSPASRIRGRAAHPAIRASAARSIRATGVRCRSPNARRLNHGQVRVKLRRIAVDQYNIWYLAFTPSPDFVPPTREAHVVRDHAPLRRAESRVARQAVDRRRIVDQRIPGPAGLARQREREPGLFARRPDPERVRQGDRELLAEPRLPERDRRSAPQCGSAHPRSRRAVRLLRGLVAAHAAQRRVERRARQGRVGAAEAHVERGRPDRELPRHAAERMGGRAGVQLVRHVHGAVRAPRRAHLRRSAPVRPGTDLQPERAVTLGHADAVHEPDVRLDLPRGSARASARDRRRRDAVHVRRSAARNGHDQPGVHRGDAGGRRGGPRVHVPDSDLQHHRRFRLAQPERRAPVRDDRALRPAVLPELHQFRVEAEHDPLDVLPAAARPARADEARQRAVRLGRADGIDRRGHRELRAARLSARGRRARALRAARHAARLRQGKPRDQARGDPASHEQRALPVHEALSRHAAQSFLDARRERHQRDDPQFHARRARSDDRLGPRVRAAPARPRARAHRRVSGGNGPHVQPRGDAGRGHDVPLREGRPPPLSGHPAGGHAADAVLHELVAVAGRLHRRSVRGARTPGRPAAQIHGRHGAASVHDRAAVVRRRVPHAREARAHPLLAAVSDRHADLLDLPDARLSRRQPPVLPEVRRSAAASQIVSIPTDGSLNMTTTLQANPQAARAAIVLSDDERQPCEIWTRVMGYHRPVSSFNVGKQGEFHERKYFRERATDEAALRAAA</sequence>
<feature type="region of interest" description="Disordered" evidence="1">
    <location>
        <begin position="267"/>
        <end position="327"/>
    </location>
</feature>
<organism evidence="2 3">
    <name type="scientific">Burkholderia pseudomallei (strain 1710b)</name>
    <dbReference type="NCBI Taxonomy" id="320372"/>
    <lineage>
        <taxon>Bacteria</taxon>
        <taxon>Pseudomonadati</taxon>
        <taxon>Pseudomonadota</taxon>
        <taxon>Betaproteobacteria</taxon>
        <taxon>Burkholderiales</taxon>
        <taxon>Burkholderiaceae</taxon>
        <taxon>Burkholderia</taxon>
        <taxon>pseudomallei group</taxon>
    </lineage>
</organism>
<feature type="region of interest" description="Disordered" evidence="1">
    <location>
        <begin position="158"/>
        <end position="182"/>
    </location>
</feature>
<dbReference type="Pfam" id="PF13597">
    <property type="entry name" value="NRDD"/>
    <property type="match status" value="1"/>
</dbReference>
<feature type="region of interest" description="Disordered" evidence="1">
    <location>
        <begin position="577"/>
        <end position="623"/>
    </location>
</feature>
<evidence type="ECO:0000313" key="2">
    <source>
        <dbReference type="EMBL" id="ABA47568.1"/>
    </source>
</evidence>